<evidence type="ECO:0000259" key="1">
    <source>
        <dbReference type="Pfam" id="PF04830"/>
    </source>
</evidence>
<dbReference type="InterPro" id="IPR006915">
    <property type="entry name" value="DUF637_hemagglutn_put"/>
</dbReference>
<dbReference type="CDD" id="cd20724">
    <property type="entry name" value="CdiA-CT_Kp342-like"/>
    <property type="match status" value="1"/>
</dbReference>
<organism evidence="2 3">
    <name type="scientific">Pseudomonas vlassakiae</name>
    <dbReference type="NCBI Taxonomy" id="485888"/>
    <lineage>
        <taxon>Bacteria</taxon>
        <taxon>Pseudomonadati</taxon>
        <taxon>Pseudomonadota</taxon>
        <taxon>Gammaproteobacteria</taxon>
        <taxon>Pseudomonadales</taxon>
        <taxon>Pseudomonadaceae</taxon>
        <taxon>Pseudomonas</taxon>
    </lineage>
</organism>
<dbReference type="Proteomes" id="UP000628137">
    <property type="component" value="Unassembled WGS sequence"/>
</dbReference>
<keyword evidence="3" id="KW-1185">Reference proteome</keyword>
<evidence type="ECO:0000313" key="2">
    <source>
        <dbReference type="EMBL" id="MBV4542855.1"/>
    </source>
</evidence>
<reference evidence="2 3" key="1">
    <citation type="journal article" date="2020" name="Microorganisms">
        <title>Reliable Identification of Environmental Pseudomonas Isolates Using the rpoD Gene.</title>
        <authorList>
            <consortium name="The Broad Institute Genome Sequencing Platform"/>
            <person name="Girard L."/>
            <person name="Lood C."/>
            <person name="Rokni-Zadeh H."/>
            <person name="van Noort V."/>
            <person name="Lavigne R."/>
            <person name="De Mot R."/>
        </authorList>
    </citation>
    <scope>NUCLEOTIDE SEQUENCE [LARGE SCALE GENOMIC DNA]</scope>
    <source>
        <strain evidence="2 3">RW4S2</strain>
    </source>
</reference>
<name>A0ABS6R9R6_9PSED</name>
<evidence type="ECO:0000313" key="3">
    <source>
        <dbReference type="Proteomes" id="UP000628137"/>
    </source>
</evidence>
<dbReference type="EMBL" id="JABWRP020000013">
    <property type="protein sequence ID" value="MBV4542855.1"/>
    <property type="molecule type" value="Genomic_DNA"/>
</dbReference>
<dbReference type="Pfam" id="PF04830">
    <property type="entry name" value="DUF637"/>
    <property type="match status" value="1"/>
</dbReference>
<sequence length="553" mass="57789">MDTLDGIAGLGLQAGFTGVASGVTQTVIKGGSLGDNLMQSLVSQAGSVVAAVAFNSVGSYALEQQIKAEGLGDSSGAAFWREGGEGRIALHALTGGAISAATGGDFTTGAVAAGANQAMANVLDQTFKSQPALRQAFSQLVGAAAAGLAGGDVNSGAWIAQMADQYNRQAHPDETRLIKKEAQALADAAGISPGEAEQRMAQAFAYYTDRQWQEVLTKQGLVIDAVTMDYLARALTPMAADYDAAQAVGDVPVVEGAGKQYTPEQTLALLKGYASNHSGYFNDNKMYGEYLLAGKENEDYYNRNLNFGKLDPNAQVLGAGKGIADSVVEQIKGLYGLGEGLVTNPEGTTTGVLHELIKSASNPQDVVKAFLQAEQNADIQARLFRLQGEPGKAAEVEAKWATDFVSTFVAVNGAAKLGQVAESLMKRESAARVAAEGSSGAKGIEIAPGKFDYLFGRVASNSHNASRSNQLALEMKRLGVPDNAAGRQMLTDHLALSAKTEGNVINTFSNQYGKFEVKESLFVGPSGKAANFQSTFQVLGDGTRKLSTVIPLH</sequence>
<gene>
    <name evidence="2" type="ORF">HU738_017550</name>
</gene>
<comment type="caution">
    <text evidence="2">The sequence shown here is derived from an EMBL/GenBank/DDBJ whole genome shotgun (WGS) entry which is preliminary data.</text>
</comment>
<protein>
    <submittedName>
        <fullName evidence="2">DUF637 domain-containing protein</fullName>
    </submittedName>
</protein>
<accession>A0ABS6R9R6</accession>
<proteinExistence type="predicted"/>
<feature type="domain" description="DUF637" evidence="1">
    <location>
        <begin position="18"/>
        <end position="113"/>
    </location>
</feature>